<protein>
    <submittedName>
        <fullName evidence="1">Uncharacterized protein</fullName>
    </submittedName>
</protein>
<dbReference type="EMBL" id="JYDO01000217">
    <property type="protein sequence ID" value="KRZ66948.1"/>
    <property type="molecule type" value="Genomic_DNA"/>
</dbReference>
<proteinExistence type="predicted"/>
<evidence type="ECO:0000313" key="2">
    <source>
        <dbReference type="Proteomes" id="UP000054843"/>
    </source>
</evidence>
<sequence>MACSRPSVGTNARAITILACRAKSESLLYLVNKSKVQKCAIPMQADAWESSSYSIEGCHFKVTRNASWVRFWHNSLHHIE</sequence>
<dbReference type="AlphaFoldDB" id="A0A0V1M523"/>
<accession>A0A0V1M523</accession>
<organism evidence="1 2">
    <name type="scientific">Trichinella papuae</name>
    <dbReference type="NCBI Taxonomy" id="268474"/>
    <lineage>
        <taxon>Eukaryota</taxon>
        <taxon>Metazoa</taxon>
        <taxon>Ecdysozoa</taxon>
        <taxon>Nematoda</taxon>
        <taxon>Enoplea</taxon>
        <taxon>Dorylaimia</taxon>
        <taxon>Trichinellida</taxon>
        <taxon>Trichinellidae</taxon>
        <taxon>Trichinella</taxon>
    </lineage>
</organism>
<comment type="caution">
    <text evidence="1">The sequence shown here is derived from an EMBL/GenBank/DDBJ whole genome shotgun (WGS) entry which is preliminary data.</text>
</comment>
<reference evidence="1 2" key="1">
    <citation type="submission" date="2015-01" db="EMBL/GenBank/DDBJ databases">
        <title>Evolution of Trichinella species and genotypes.</title>
        <authorList>
            <person name="Korhonen P.K."/>
            <person name="Edoardo P."/>
            <person name="Giuseppe L.R."/>
            <person name="Gasser R.B."/>
        </authorList>
    </citation>
    <scope>NUCLEOTIDE SEQUENCE [LARGE SCALE GENOMIC DNA]</scope>
    <source>
        <strain evidence="1">ISS1980</strain>
    </source>
</reference>
<name>A0A0V1M523_9BILA</name>
<dbReference type="Proteomes" id="UP000054843">
    <property type="component" value="Unassembled WGS sequence"/>
</dbReference>
<gene>
    <name evidence="1" type="ORF">T10_8534</name>
</gene>
<keyword evidence="2" id="KW-1185">Reference proteome</keyword>
<evidence type="ECO:0000313" key="1">
    <source>
        <dbReference type="EMBL" id="KRZ66948.1"/>
    </source>
</evidence>